<dbReference type="Proteomes" id="UP001238179">
    <property type="component" value="Chromosome"/>
</dbReference>
<proteinExistence type="predicted"/>
<dbReference type="PANTHER" id="PTHR30160:SF7">
    <property type="entry name" value="ADP-HEPTOSE--LPS HEPTOSYLTRANSFERASE 2"/>
    <property type="match status" value="1"/>
</dbReference>
<dbReference type="GO" id="GO:0005829">
    <property type="term" value="C:cytosol"/>
    <property type="evidence" value="ECO:0007669"/>
    <property type="project" value="TreeGrafter"/>
</dbReference>
<keyword evidence="2" id="KW-0808">Transferase</keyword>
<protein>
    <submittedName>
        <fullName evidence="3">Uncharacterized protein</fullName>
    </submittedName>
</protein>
<dbReference type="Gene3D" id="3.40.50.2000">
    <property type="entry name" value="Glycogen Phosphorylase B"/>
    <property type="match status" value="2"/>
</dbReference>
<evidence type="ECO:0000256" key="2">
    <source>
        <dbReference type="ARBA" id="ARBA00022679"/>
    </source>
</evidence>
<dbReference type="GO" id="GO:0008713">
    <property type="term" value="F:ADP-heptose-lipopolysaccharide heptosyltransferase activity"/>
    <property type="evidence" value="ECO:0007669"/>
    <property type="project" value="TreeGrafter"/>
</dbReference>
<dbReference type="AlphaFoldDB" id="A0AA48H022"/>
<dbReference type="GO" id="GO:0009244">
    <property type="term" value="P:lipopolysaccharide core region biosynthetic process"/>
    <property type="evidence" value="ECO:0007669"/>
    <property type="project" value="TreeGrafter"/>
</dbReference>
<name>A0AA48H022_9BACT</name>
<dbReference type="Pfam" id="PF01075">
    <property type="entry name" value="Glyco_transf_9"/>
    <property type="match status" value="1"/>
</dbReference>
<evidence type="ECO:0000256" key="1">
    <source>
        <dbReference type="ARBA" id="ARBA00022676"/>
    </source>
</evidence>
<organism evidence="3 4">
    <name type="scientific">Mesoterricola silvestris</name>
    <dbReference type="NCBI Taxonomy" id="2927979"/>
    <lineage>
        <taxon>Bacteria</taxon>
        <taxon>Pseudomonadati</taxon>
        <taxon>Acidobacteriota</taxon>
        <taxon>Holophagae</taxon>
        <taxon>Holophagales</taxon>
        <taxon>Holophagaceae</taxon>
        <taxon>Mesoterricola</taxon>
    </lineage>
</organism>
<dbReference type="KEGG" id="msil:METEAL_41750"/>
<reference evidence="4" key="1">
    <citation type="journal article" date="2023" name="Int. J. Syst. Evol. Microbiol.">
        <title>Mesoterricola silvestris gen. nov., sp. nov., Mesoterricola sediminis sp. nov., Geothrix oryzae sp. nov., Geothrix edaphica sp. nov., Geothrix rubra sp. nov., and Geothrix limicola sp. nov., six novel members of Acidobacteriota isolated from soils.</title>
        <authorList>
            <person name="Itoh H."/>
            <person name="Sugisawa Y."/>
            <person name="Mise K."/>
            <person name="Xu Z."/>
            <person name="Kuniyasu M."/>
            <person name="Ushijima N."/>
            <person name="Kawano K."/>
            <person name="Kobayashi E."/>
            <person name="Shiratori Y."/>
            <person name="Masuda Y."/>
            <person name="Senoo K."/>
        </authorList>
    </citation>
    <scope>NUCLEOTIDE SEQUENCE [LARGE SCALE GENOMIC DNA]</scope>
    <source>
        <strain evidence="4">W79</strain>
    </source>
</reference>
<sequence length="302" mass="32449">MRFLLGRTDALGDVVISLPVMERILSRMPGAEVHWLVRPYAAPLLQGLPGVHLREDGTDLVALLRAVAPDAVLNLGHRDTAVITAAKAAGVPVRVARCRGRQILDATHLLWRGRNGTGRHEAQNVLDFLRPWGWDGGLPPPPRIRLGPEERERGRAEFAALPRPLLGIATRSSGSSAFPSEAWWARALPVLSAGGWHPVILAPPEDSPLDPTDLRGLLGRIAACDAFLGPSTGPTQLAAALDVPVLALMGLSSNRGPSRWTPLGRRVQVLQYPGPEADLQGGMDRLDPAALLPHLARLREPA</sequence>
<dbReference type="EMBL" id="AP027080">
    <property type="protein sequence ID" value="BDU75001.1"/>
    <property type="molecule type" value="Genomic_DNA"/>
</dbReference>
<keyword evidence="1" id="KW-0328">Glycosyltransferase</keyword>
<evidence type="ECO:0000313" key="3">
    <source>
        <dbReference type="EMBL" id="BDU75001.1"/>
    </source>
</evidence>
<dbReference type="SUPFAM" id="SSF53756">
    <property type="entry name" value="UDP-Glycosyltransferase/glycogen phosphorylase"/>
    <property type="match status" value="1"/>
</dbReference>
<dbReference type="InterPro" id="IPR051199">
    <property type="entry name" value="LPS_LOS_Heptosyltrfase"/>
</dbReference>
<dbReference type="InterPro" id="IPR002201">
    <property type="entry name" value="Glyco_trans_9"/>
</dbReference>
<gene>
    <name evidence="3" type="ORF">METEAL_41750</name>
</gene>
<dbReference type="RefSeq" id="WP_316413683.1">
    <property type="nucleotide sequence ID" value="NZ_AP027080.1"/>
</dbReference>
<keyword evidence="4" id="KW-1185">Reference proteome</keyword>
<evidence type="ECO:0000313" key="4">
    <source>
        <dbReference type="Proteomes" id="UP001238179"/>
    </source>
</evidence>
<dbReference type="PANTHER" id="PTHR30160">
    <property type="entry name" value="TETRAACYLDISACCHARIDE 4'-KINASE-RELATED"/>
    <property type="match status" value="1"/>
</dbReference>
<accession>A0AA48H022</accession>